<proteinExistence type="predicted"/>
<gene>
    <name evidence="1" type="ORF">ANTHELSMS3_04690</name>
</gene>
<keyword evidence="1" id="KW-0808">Transferase</keyword>
<dbReference type="InterPro" id="IPR027417">
    <property type="entry name" value="P-loop_NTPase"/>
</dbReference>
<evidence type="ECO:0000313" key="2">
    <source>
        <dbReference type="Proteomes" id="UP000203589"/>
    </source>
</evidence>
<dbReference type="Proteomes" id="UP000203589">
    <property type="component" value="Plasmid pSMS3-2"/>
</dbReference>
<dbReference type="AlphaFoldDB" id="A0A222EBZ8"/>
<reference evidence="1 2" key="1">
    <citation type="submission" date="2017-07" db="EMBL/GenBank/DDBJ databases">
        <title>Genome Sequence of Antarctobacter heliothermus Strain SMS3 Isolated from a culture of the Diatom Skeletonema marinoi.</title>
        <authorList>
            <person name="Topel M."/>
            <person name="Pinder M.I.M."/>
            <person name="Johansson O.N."/>
            <person name="Kourtchenko O."/>
            <person name="Godhe A."/>
            <person name="Clarke A.K."/>
        </authorList>
    </citation>
    <scope>NUCLEOTIDE SEQUENCE [LARGE SCALE GENOMIC DNA]</scope>
    <source>
        <strain evidence="1 2">SMS3</strain>
        <plasmid evidence="2">Plasmid psms3-2</plasmid>
    </source>
</reference>
<accession>A0A222EBZ8</accession>
<protein>
    <submittedName>
        <fullName evidence="1">Sulfotransferase family protein</fullName>
    </submittedName>
</protein>
<organism evidence="1 2">
    <name type="scientific">Antarctobacter heliothermus</name>
    <dbReference type="NCBI Taxonomy" id="74033"/>
    <lineage>
        <taxon>Bacteria</taxon>
        <taxon>Pseudomonadati</taxon>
        <taxon>Pseudomonadota</taxon>
        <taxon>Alphaproteobacteria</taxon>
        <taxon>Rhodobacterales</taxon>
        <taxon>Roseobacteraceae</taxon>
        <taxon>Antarctobacter</taxon>
    </lineage>
</organism>
<name>A0A222EBZ8_9RHOB</name>
<sequence length="269" mass="31294">MFFRPRHELVPEVYERRPYLKRLYAGARQEIRLALQGHHPEPAHKFMIFAQGRTGSTLLTSTLNMHPDIRCDDEILIVPRVFPLKFVERAARVSPTSAYGFHVKITQLHAWQRLHDVAGFLAHMERRGWTIIYLWRDNALRHVVSNIFAETAGTYHMDGGEKTRPEKITLPLPRLERELKLRLKLREAERAALHGRAFHEIQYERDLQHPERQIETFATLQTVIGVPQANITPRLKKMVAAPLADLIENFAEVTSWIAGKPEYQRYLDG</sequence>
<dbReference type="Gene3D" id="3.40.50.300">
    <property type="entry name" value="P-loop containing nucleotide triphosphate hydrolases"/>
    <property type="match status" value="1"/>
</dbReference>
<dbReference type="KEGG" id="aht:ANTHELSMS3_04690"/>
<keyword evidence="2" id="KW-1185">Reference proteome</keyword>
<evidence type="ECO:0000313" key="1">
    <source>
        <dbReference type="EMBL" id="ASP23588.1"/>
    </source>
</evidence>
<geneLocation type="plasmid" evidence="2">
    <name>psms3-2</name>
</geneLocation>
<dbReference type="GO" id="GO:0016740">
    <property type="term" value="F:transferase activity"/>
    <property type="evidence" value="ECO:0007669"/>
    <property type="project" value="UniProtKB-KW"/>
</dbReference>
<dbReference type="SUPFAM" id="SSF52540">
    <property type="entry name" value="P-loop containing nucleoside triphosphate hydrolases"/>
    <property type="match status" value="1"/>
</dbReference>
<keyword evidence="1" id="KW-0614">Plasmid</keyword>
<dbReference type="EMBL" id="CP022542">
    <property type="protein sequence ID" value="ASP23588.1"/>
    <property type="molecule type" value="Genomic_DNA"/>
</dbReference>